<name>A0A0U5G1H7_ASPCI</name>
<feature type="compositionally biased region" description="Basic and acidic residues" evidence="11">
    <location>
        <begin position="139"/>
        <end position="148"/>
    </location>
</feature>
<comment type="function">
    <text evidence="10">RNA helicase.</text>
</comment>
<evidence type="ECO:0000256" key="6">
    <source>
        <dbReference type="ARBA" id="ARBA00022840"/>
    </source>
</evidence>
<dbReference type="PANTHER" id="PTHR24031">
    <property type="entry name" value="RNA HELICASE"/>
    <property type="match status" value="1"/>
</dbReference>
<dbReference type="PROSITE" id="PS51192">
    <property type="entry name" value="HELICASE_ATP_BIND_1"/>
    <property type="match status" value="1"/>
</dbReference>
<keyword evidence="2" id="KW-0698">rRNA processing</keyword>
<feature type="domain" description="DEAD-box RNA helicase Q" evidence="14">
    <location>
        <begin position="256"/>
        <end position="284"/>
    </location>
</feature>
<evidence type="ECO:0000256" key="1">
    <source>
        <dbReference type="ARBA" id="ARBA00004604"/>
    </source>
</evidence>
<dbReference type="CDD" id="cd17956">
    <property type="entry name" value="DEADc_DDX51"/>
    <property type="match status" value="1"/>
</dbReference>
<dbReference type="InterPro" id="IPR001650">
    <property type="entry name" value="Helicase_C-like"/>
</dbReference>
<feature type="region of interest" description="Disordered" evidence="11">
    <location>
        <begin position="601"/>
        <end position="707"/>
    </location>
</feature>
<dbReference type="STRING" id="454130.A0A0U5G1H7"/>
<dbReference type="Proteomes" id="UP000054771">
    <property type="component" value="Unassembled WGS sequence"/>
</dbReference>
<organism evidence="15 16">
    <name type="scientific">Aspergillus calidoustus</name>
    <dbReference type="NCBI Taxonomy" id="454130"/>
    <lineage>
        <taxon>Eukaryota</taxon>
        <taxon>Fungi</taxon>
        <taxon>Dikarya</taxon>
        <taxon>Ascomycota</taxon>
        <taxon>Pezizomycotina</taxon>
        <taxon>Eurotiomycetes</taxon>
        <taxon>Eurotiomycetidae</taxon>
        <taxon>Eurotiales</taxon>
        <taxon>Aspergillaceae</taxon>
        <taxon>Aspergillus</taxon>
        <taxon>Aspergillus subgen. Nidulantes</taxon>
    </lineage>
</organism>
<dbReference type="InterPro" id="IPR014001">
    <property type="entry name" value="Helicase_ATP-bd"/>
</dbReference>
<keyword evidence="7 10" id="KW-0694">RNA-binding</keyword>
<dbReference type="Gene3D" id="3.40.50.300">
    <property type="entry name" value="P-loop containing nucleotide triphosphate hydrolases"/>
    <property type="match status" value="2"/>
</dbReference>
<evidence type="ECO:0000256" key="7">
    <source>
        <dbReference type="ARBA" id="ARBA00022884"/>
    </source>
</evidence>
<dbReference type="CDD" id="cd18787">
    <property type="entry name" value="SF2_C_DEAD"/>
    <property type="match status" value="1"/>
</dbReference>
<dbReference type="EC" id="3.6.4.13" evidence="10"/>
<keyword evidence="16" id="KW-1185">Reference proteome</keyword>
<dbReference type="SUPFAM" id="SSF52540">
    <property type="entry name" value="P-loop containing nucleoside triphosphate hydrolases"/>
    <property type="match status" value="2"/>
</dbReference>
<feature type="compositionally biased region" description="Acidic residues" evidence="11">
    <location>
        <begin position="614"/>
        <end position="645"/>
    </location>
</feature>
<dbReference type="InterPro" id="IPR000629">
    <property type="entry name" value="RNA-helicase_DEAD-box_CS"/>
</dbReference>
<dbReference type="OMA" id="HLEWLVI"/>
<accession>A0A0U5G1H7</accession>
<keyword evidence="3 10" id="KW-0547">Nucleotide-binding</keyword>
<evidence type="ECO:0000256" key="8">
    <source>
        <dbReference type="ARBA" id="ARBA00047984"/>
    </source>
</evidence>
<dbReference type="SMART" id="SM00487">
    <property type="entry name" value="DEXDc"/>
    <property type="match status" value="1"/>
</dbReference>
<comment type="domain">
    <text evidence="10">The Q motif is unique to and characteristic of the DEAD box family of RNA helicases and controls ATP binding and hydrolysis.</text>
</comment>
<dbReference type="InterPro" id="IPR011545">
    <property type="entry name" value="DEAD/DEAH_box_helicase_dom"/>
</dbReference>
<gene>
    <name evidence="15" type="ORF">ASPCAL06718</name>
</gene>
<evidence type="ECO:0000256" key="5">
    <source>
        <dbReference type="ARBA" id="ARBA00022806"/>
    </source>
</evidence>
<dbReference type="GO" id="GO:0005730">
    <property type="term" value="C:nucleolus"/>
    <property type="evidence" value="ECO:0007669"/>
    <property type="project" value="UniProtKB-SubCell"/>
</dbReference>
<feature type="short sequence motif" description="Q motif" evidence="9">
    <location>
        <begin position="256"/>
        <end position="284"/>
    </location>
</feature>
<dbReference type="AlphaFoldDB" id="A0A0U5G1H7"/>
<dbReference type="InterPro" id="IPR027417">
    <property type="entry name" value="P-loop_NTPase"/>
</dbReference>
<dbReference type="SMART" id="SM00490">
    <property type="entry name" value="HELICc"/>
    <property type="match status" value="1"/>
</dbReference>
<dbReference type="PROSITE" id="PS51195">
    <property type="entry name" value="Q_MOTIF"/>
    <property type="match status" value="1"/>
</dbReference>
<dbReference type="GO" id="GO:0006364">
    <property type="term" value="P:rRNA processing"/>
    <property type="evidence" value="ECO:0007669"/>
    <property type="project" value="UniProtKB-KW"/>
</dbReference>
<evidence type="ECO:0000256" key="9">
    <source>
        <dbReference type="PROSITE-ProRule" id="PRU00552"/>
    </source>
</evidence>
<feature type="compositionally biased region" description="Basic residues" evidence="11">
    <location>
        <begin position="104"/>
        <end position="115"/>
    </location>
</feature>
<evidence type="ECO:0000259" key="13">
    <source>
        <dbReference type="PROSITE" id="PS51194"/>
    </source>
</evidence>
<reference evidence="16" key="1">
    <citation type="journal article" date="2016" name="Genome Announc.">
        <title>Draft genome sequences of fungus Aspergillus calidoustus.</title>
        <authorList>
            <person name="Horn F."/>
            <person name="Linde J."/>
            <person name="Mattern D.J."/>
            <person name="Walther G."/>
            <person name="Guthke R."/>
            <person name="Scherlach K."/>
            <person name="Martin K."/>
            <person name="Brakhage A.A."/>
            <person name="Petzke L."/>
            <person name="Valiante V."/>
        </authorList>
    </citation>
    <scope>NUCLEOTIDE SEQUENCE [LARGE SCALE GENOMIC DNA]</scope>
    <source>
        <strain evidence="16">SF006504</strain>
    </source>
</reference>
<keyword evidence="4 10" id="KW-0378">Hydrolase</keyword>
<keyword evidence="6 10" id="KW-0067">ATP-binding</keyword>
<feature type="domain" description="Helicase C-terminal" evidence="13">
    <location>
        <begin position="694"/>
        <end position="850"/>
    </location>
</feature>
<evidence type="ECO:0000256" key="2">
    <source>
        <dbReference type="ARBA" id="ARBA00022552"/>
    </source>
</evidence>
<comment type="subcellular location">
    <subcellularLocation>
        <location evidence="1">Nucleus</location>
        <location evidence="1">Nucleolus</location>
    </subcellularLocation>
</comment>
<evidence type="ECO:0000256" key="4">
    <source>
        <dbReference type="ARBA" id="ARBA00022801"/>
    </source>
</evidence>
<protein>
    <recommendedName>
        <fullName evidence="10">ATP-dependent RNA helicase</fullName>
        <ecNumber evidence="10">3.6.4.13</ecNumber>
    </recommendedName>
</protein>
<evidence type="ECO:0000259" key="12">
    <source>
        <dbReference type="PROSITE" id="PS51192"/>
    </source>
</evidence>
<feature type="compositionally biased region" description="Polar residues" evidence="11">
    <location>
        <begin position="125"/>
        <end position="135"/>
    </location>
</feature>
<feature type="region of interest" description="Disordered" evidence="11">
    <location>
        <begin position="1"/>
        <end position="176"/>
    </location>
</feature>
<dbReference type="InterPro" id="IPR014014">
    <property type="entry name" value="RNA_helicase_DEAD_Q_motif"/>
</dbReference>
<dbReference type="GO" id="GO:0003724">
    <property type="term" value="F:RNA helicase activity"/>
    <property type="evidence" value="ECO:0007669"/>
    <property type="project" value="UniProtKB-EC"/>
</dbReference>
<dbReference type="EMBL" id="CDMC01000005">
    <property type="protein sequence ID" value="CEL05600.1"/>
    <property type="molecule type" value="Genomic_DNA"/>
</dbReference>
<feature type="domain" description="Helicase ATP-binding" evidence="12">
    <location>
        <begin position="292"/>
        <end position="539"/>
    </location>
</feature>
<feature type="compositionally biased region" description="Low complexity" evidence="11">
    <location>
        <begin position="662"/>
        <end position="672"/>
    </location>
</feature>
<dbReference type="GO" id="GO:0005524">
    <property type="term" value="F:ATP binding"/>
    <property type="evidence" value="ECO:0007669"/>
    <property type="project" value="UniProtKB-UniRule"/>
</dbReference>
<dbReference type="GO" id="GO:0003723">
    <property type="term" value="F:RNA binding"/>
    <property type="evidence" value="ECO:0007669"/>
    <property type="project" value="UniProtKB-UniRule"/>
</dbReference>
<dbReference type="OrthoDB" id="3370at2759"/>
<dbReference type="PROSITE" id="PS00039">
    <property type="entry name" value="DEAD_ATP_HELICASE"/>
    <property type="match status" value="1"/>
</dbReference>
<keyword evidence="5 10" id="KW-0347">Helicase</keyword>
<proteinExistence type="inferred from homology"/>
<comment type="similarity">
    <text evidence="10">Belongs to the DEAD box helicase family.</text>
</comment>
<evidence type="ECO:0000256" key="11">
    <source>
        <dbReference type="SAM" id="MobiDB-lite"/>
    </source>
</evidence>
<evidence type="ECO:0000313" key="15">
    <source>
        <dbReference type="EMBL" id="CEL05600.1"/>
    </source>
</evidence>
<comment type="catalytic activity">
    <reaction evidence="8 10">
        <text>ATP + H2O = ADP + phosphate + H(+)</text>
        <dbReference type="Rhea" id="RHEA:13065"/>
        <dbReference type="ChEBI" id="CHEBI:15377"/>
        <dbReference type="ChEBI" id="CHEBI:15378"/>
        <dbReference type="ChEBI" id="CHEBI:30616"/>
        <dbReference type="ChEBI" id="CHEBI:43474"/>
        <dbReference type="ChEBI" id="CHEBI:456216"/>
        <dbReference type="EC" id="3.6.4.13"/>
    </reaction>
</comment>
<evidence type="ECO:0000256" key="3">
    <source>
        <dbReference type="ARBA" id="ARBA00022741"/>
    </source>
</evidence>
<evidence type="ECO:0000313" key="16">
    <source>
        <dbReference type="Proteomes" id="UP000054771"/>
    </source>
</evidence>
<dbReference type="Pfam" id="PF00270">
    <property type="entry name" value="DEAD"/>
    <property type="match status" value="2"/>
</dbReference>
<evidence type="ECO:0000256" key="10">
    <source>
        <dbReference type="RuleBase" id="RU365068"/>
    </source>
</evidence>
<dbReference type="Pfam" id="PF00271">
    <property type="entry name" value="Helicase_C"/>
    <property type="match status" value="1"/>
</dbReference>
<evidence type="ECO:0000259" key="14">
    <source>
        <dbReference type="PROSITE" id="PS51195"/>
    </source>
</evidence>
<feature type="compositionally biased region" description="Basic and acidic residues" evidence="11">
    <location>
        <begin position="1"/>
        <end position="13"/>
    </location>
</feature>
<feature type="compositionally biased region" description="Basic and acidic residues" evidence="11">
    <location>
        <begin position="68"/>
        <end position="79"/>
    </location>
</feature>
<sequence>MAGDHPAKRDAAMKHTATPTSEKKSHKRKRDLDGTTAASSTPSKKSRKDQDDASTPVPIREKKKDKRSKTSPDSDADKKSTKKKGTISATINKEETAEADTGAKQKKSKSKKEKRKSSEDDSGANEESANSLNETEPQEGQRDIEKDAKGKKHKKSKASIPTEAGENDTRQTKNKFAGILSKFERSAKVKEAASAKGDGKEETLEQDLNSAEPVIAKGLEPIPQPEPVLEQEVKPTYSSLPEWLANPLRTSAETRTKFSELGIEPKLLGVLENNGYKEAFAVQSAVIPLLLKGTGSHSGDLCVSAATGSGKTLSYVLPLVTELEPSPAPRLRGLIVVPTRELVKQAREACELCTAGSGLRVGSAVGNVAIKDEQRSLMRVDQVYSPESVRLRQQTKLTGEDWTEFSLQDYISTTADFGETLPGYIYRAEPNVDILICTPGRLVDHIRYTKGFTLKHLQWLVIDEADRLLNESFQEWVDVVMTSLDARKAPEAFGSSGKFLAGLNLPLQTSEPRKVILSATMTRDISKLNSLRLSNPQLVVVGAAEQDVTRDDEVGVLTRSDDKFTLPTTLKEYSVAVGDGAQKPLYLLQLLLSEIKIAVPGTSSRRTKRRTAIESDETSSDDTSSDDTSSDDTSSDDTSSDDTSSDESTSSDGSSDSDSDSDTSSSASSSSDSDSESSDSSSDSDSDSDSKPSPIPTEPLTTPNKPTVLIFTKSSESASRLSRLLALLNPHLSNEIGTIIKSNKSSASRKTLAAYRRGKLSIIIATDRASRGLDLASLTHVVNYDVPASLTTYVHRVGRTARAGREGSAWTLVAHREGRWFMNEIAKGSDGKITRSGKVERVAMKLENSKEIKSRYAATLEVLEKEVRAGGAKQAVRS</sequence>
<dbReference type="GO" id="GO:0016787">
    <property type="term" value="F:hydrolase activity"/>
    <property type="evidence" value="ECO:0007669"/>
    <property type="project" value="UniProtKB-KW"/>
</dbReference>
<dbReference type="PROSITE" id="PS51194">
    <property type="entry name" value="HELICASE_CTER"/>
    <property type="match status" value="1"/>
</dbReference>
<feature type="compositionally biased region" description="Acidic residues" evidence="11">
    <location>
        <begin position="673"/>
        <end position="687"/>
    </location>
</feature>